<protein>
    <recommendedName>
        <fullName evidence="3">malonyl-[acyl-carrier protein] O-methyltransferase</fullName>
        <ecNumber evidence="3">2.1.1.197</ecNumber>
    </recommendedName>
</protein>
<comment type="catalytic activity">
    <reaction evidence="1">
        <text>malonyl-[ACP] + S-adenosyl-L-methionine = malonyl-[ACP] methyl ester + S-adenosyl-L-homocysteine</text>
        <dbReference type="Rhea" id="RHEA:17105"/>
        <dbReference type="Rhea" id="RHEA-COMP:9623"/>
        <dbReference type="Rhea" id="RHEA-COMP:9954"/>
        <dbReference type="ChEBI" id="CHEBI:57856"/>
        <dbReference type="ChEBI" id="CHEBI:59789"/>
        <dbReference type="ChEBI" id="CHEBI:78449"/>
        <dbReference type="ChEBI" id="CHEBI:78845"/>
        <dbReference type="EC" id="2.1.1.197"/>
    </reaction>
</comment>
<comment type="pathway">
    <text evidence="2">Cofactor biosynthesis; biotin biosynthesis.</text>
</comment>
<evidence type="ECO:0000256" key="6">
    <source>
        <dbReference type="ARBA" id="ARBA00022691"/>
    </source>
</evidence>
<dbReference type="GO" id="GO:0102130">
    <property type="term" value="F:malonyl-CoA methyltransferase activity"/>
    <property type="evidence" value="ECO:0007669"/>
    <property type="project" value="UniProtKB-EC"/>
</dbReference>
<dbReference type="EC" id="2.1.1.197" evidence="3"/>
<feature type="domain" description="Methyltransferase type 11" evidence="8">
    <location>
        <begin position="58"/>
        <end position="158"/>
    </location>
</feature>
<dbReference type="GO" id="GO:0010340">
    <property type="term" value="F:carboxyl-O-methyltransferase activity"/>
    <property type="evidence" value="ECO:0007669"/>
    <property type="project" value="InterPro"/>
</dbReference>
<evidence type="ECO:0000256" key="2">
    <source>
        <dbReference type="ARBA" id="ARBA00004746"/>
    </source>
</evidence>
<dbReference type="GO" id="GO:0008757">
    <property type="term" value="F:S-adenosylmethionine-dependent methyltransferase activity"/>
    <property type="evidence" value="ECO:0007669"/>
    <property type="project" value="InterPro"/>
</dbReference>
<dbReference type="UniPathway" id="UPA00078"/>
<evidence type="ECO:0000313" key="9">
    <source>
        <dbReference type="EMBL" id="VAX07909.1"/>
    </source>
</evidence>
<evidence type="ECO:0000256" key="5">
    <source>
        <dbReference type="ARBA" id="ARBA00022679"/>
    </source>
</evidence>
<evidence type="ECO:0000256" key="3">
    <source>
        <dbReference type="ARBA" id="ARBA00012327"/>
    </source>
</evidence>
<dbReference type="InterPro" id="IPR050602">
    <property type="entry name" value="Malonyl-ACP_OMT"/>
</dbReference>
<dbReference type="EMBL" id="UOFY01000021">
    <property type="protein sequence ID" value="VAX07909.1"/>
    <property type="molecule type" value="Genomic_DNA"/>
</dbReference>
<dbReference type="GO" id="GO:0009102">
    <property type="term" value="P:biotin biosynthetic process"/>
    <property type="evidence" value="ECO:0007669"/>
    <property type="project" value="UniProtKB-UniPathway"/>
</dbReference>
<accession>A0A3B1APM0</accession>
<evidence type="ECO:0000256" key="4">
    <source>
        <dbReference type="ARBA" id="ARBA00022603"/>
    </source>
</evidence>
<dbReference type="HAMAP" id="MF_00835">
    <property type="entry name" value="BioC"/>
    <property type="match status" value="1"/>
</dbReference>
<organism evidence="9">
    <name type="scientific">hydrothermal vent metagenome</name>
    <dbReference type="NCBI Taxonomy" id="652676"/>
    <lineage>
        <taxon>unclassified sequences</taxon>
        <taxon>metagenomes</taxon>
        <taxon>ecological metagenomes</taxon>
    </lineage>
</organism>
<dbReference type="PANTHER" id="PTHR13090:SF1">
    <property type="entry name" value="ARGININE-HYDROXYLASE NDUFAF5, MITOCHONDRIAL"/>
    <property type="match status" value="1"/>
</dbReference>
<dbReference type="InterPro" id="IPR011814">
    <property type="entry name" value="BioC"/>
</dbReference>
<keyword evidence="4 9" id="KW-0489">Methyltransferase</keyword>
<dbReference type="InterPro" id="IPR029063">
    <property type="entry name" value="SAM-dependent_MTases_sf"/>
</dbReference>
<keyword evidence="5 9" id="KW-0808">Transferase</keyword>
<reference evidence="9" key="1">
    <citation type="submission" date="2018-06" db="EMBL/GenBank/DDBJ databases">
        <authorList>
            <person name="Zhirakovskaya E."/>
        </authorList>
    </citation>
    <scope>NUCLEOTIDE SEQUENCE</scope>
</reference>
<dbReference type="Pfam" id="PF08241">
    <property type="entry name" value="Methyltransf_11"/>
    <property type="match status" value="1"/>
</dbReference>
<keyword evidence="7" id="KW-0093">Biotin biosynthesis</keyword>
<dbReference type="NCBIfam" id="TIGR02072">
    <property type="entry name" value="BioC"/>
    <property type="match status" value="1"/>
</dbReference>
<dbReference type="Gene3D" id="3.40.50.150">
    <property type="entry name" value="Vaccinia Virus protein VP39"/>
    <property type="match status" value="1"/>
</dbReference>
<dbReference type="GO" id="GO:0032259">
    <property type="term" value="P:methylation"/>
    <property type="evidence" value="ECO:0007669"/>
    <property type="project" value="UniProtKB-KW"/>
</dbReference>
<dbReference type="PANTHER" id="PTHR13090">
    <property type="entry name" value="ARGININE-HYDROXYLASE NDUFAF5, MITOCHONDRIAL"/>
    <property type="match status" value="1"/>
</dbReference>
<gene>
    <name evidence="9" type="ORF">MNBD_GAMMA25-1148</name>
</gene>
<keyword evidence="6" id="KW-0949">S-adenosyl-L-methionine</keyword>
<evidence type="ECO:0000256" key="7">
    <source>
        <dbReference type="ARBA" id="ARBA00022756"/>
    </source>
</evidence>
<dbReference type="SUPFAM" id="SSF53335">
    <property type="entry name" value="S-adenosyl-L-methionine-dependent methyltransferases"/>
    <property type="match status" value="1"/>
</dbReference>
<proteinExistence type="inferred from homology"/>
<name>A0A3B1APM0_9ZZZZ</name>
<sequence>MPETIESKNQPAFELMQVRRSFEQAAADYDKAAVLQREVGSRLLERLEYIRFSPERILDLGSGTGFCQQALAQRYPVAEIHSLDLATGMLRQARKKISWLRRMKRRDHFVSADVYALPYASNSMDMIVSNLTLQWCADLVAVFSECQRLLKPGGMLLFTNFGPDTLKELRQCWSGVDAHSHVNQFADMHDMGDALLQSGFTDPVVDMEMITVTYKNVRSIMQDLKQIGAHNLTHGRARGLTGKGRLQQLERAYEDYRKDGLLPVSYEAIYGLAWRSENVPGKNNQPAELYISPADIK</sequence>
<dbReference type="CDD" id="cd02440">
    <property type="entry name" value="AdoMet_MTases"/>
    <property type="match status" value="1"/>
</dbReference>
<evidence type="ECO:0000256" key="1">
    <source>
        <dbReference type="ARBA" id="ARBA00000852"/>
    </source>
</evidence>
<dbReference type="AlphaFoldDB" id="A0A3B1APM0"/>
<evidence type="ECO:0000259" key="8">
    <source>
        <dbReference type="Pfam" id="PF08241"/>
    </source>
</evidence>
<dbReference type="InterPro" id="IPR013216">
    <property type="entry name" value="Methyltransf_11"/>
</dbReference>